<keyword evidence="7" id="KW-0812">Transmembrane</keyword>
<evidence type="ECO:0000313" key="9">
    <source>
        <dbReference type="Proteomes" id="UP000648187"/>
    </source>
</evidence>
<dbReference type="GO" id="GO:0045087">
    <property type="term" value="P:innate immune response"/>
    <property type="evidence" value="ECO:0007669"/>
    <property type="project" value="UniProtKB-KW"/>
</dbReference>
<evidence type="ECO:0000256" key="3">
    <source>
        <dbReference type="ARBA" id="ARBA00022525"/>
    </source>
</evidence>
<dbReference type="PROSITE" id="PS00268">
    <property type="entry name" value="CECROPIN"/>
    <property type="match status" value="1"/>
</dbReference>
<keyword evidence="3" id="KW-0964">Secreted</keyword>
<keyword evidence="7" id="KW-1133">Transmembrane helix</keyword>
<sequence>MGLSIVAEELLIRYKKPNLTFETVIVNMKFSCVFLFVFACLVALSAVTAAPEPRWKVFKKIEKVGRNIRDGIVKAGPAIEYWGQPRR</sequence>
<dbReference type="AlphaFoldDB" id="A0A835GAC4"/>
<keyword evidence="5" id="KW-0399">Innate immunity</keyword>
<gene>
    <name evidence="8" type="ORF">HW555_009788</name>
</gene>
<feature type="transmembrane region" description="Helical" evidence="7">
    <location>
        <begin position="28"/>
        <end position="50"/>
    </location>
</feature>
<dbReference type="GO" id="GO:0005576">
    <property type="term" value="C:extracellular region"/>
    <property type="evidence" value="ECO:0007669"/>
    <property type="project" value="UniProtKB-SubCell"/>
</dbReference>
<dbReference type="GO" id="GO:0050830">
    <property type="term" value="P:defense response to Gram-positive bacterium"/>
    <property type="evidence" value="ECO:0007669"/>
    <property type="project" value="UniProtKB-ARBA"/>
</dbReference>
<evidence type="ECO:0000256" key="4">
    <source>
        <dbReference type="ARBA" id="ARBA00022529"/>
    </source>
</evidence>
<evidence type="ECO:0000256" key="1">
    <source>
        <dbReference type="ARBA" id="ARBA00004613"/>
    </source>
</evidence>
<proteinExistence type="inferred from homology"/>
<comment type="caution">
    <text evidence="8">The sequence shown here is derived from an EMBL/GenBank/DDBJ whole genome shotgun (WGS) entry which is preliminary data.</text>
</comment>
<evidence type="ECO:0000256" key="6">
    <source>
        <dbReference type="ARBA" id="ARBA00022859"/>
    </source>
</evidence>
<protein>
    <submittedName>
        <fullName evidence="8">Uncharacterized protein</fullName>
    </submittedName>
</protein>
<keyword evidence="4" id="KW-0929">Antimicrobial</keyword>
<dbReference type="Proteomes" id="UP000648187">
    <property type="component" value="Unassembled WGS sequence"/>
</dbReference>
<dbReference type="GO" id="GO:0019731">
    <property type="term" value="P:antibacterial humoral response"/>
    <property type="evidence" value="ECO:0007669"/>
    <property type="project" value="InterPro"/>
</dbReference>
<keyword evidence="7" id="KW-0472">Membrane</keyword>
<name>A0A835GAC4_SPOEX</name>
<comment type="subcellular location">
    <subcellularLocation>
        <location evidence="1">Secreted</location>
    </subcellularLocation>
</comment>
<evidence type="ECO:0000313" key="8">
    <source>
        <dbReference type="EMBL" id="KAF9411387.1"/>
    </source>
</evidence>
<evidence type="ECO:0000256" key="5">
    <source>
        <dbReference type="ARBA" id="ARBA00022588"/>
    </source>
</evidence>
<dbReference type="Pfam" id="PF00272">
    <property type="entry name" value="Cecropin"/>
    <property type="match status" value="1"/>
</dbReference>
<keyword evidence="9" id="KW-1185">Reference proteome</keyword>
<evidence type="ECO:0000256" key="7">
    <source>
        <dbReference type="SAM" id="Phobius"/>
    </source>
</evidence>
<dbReference type="InterPro" id="IPR000875">
    <property type="entry name" value="CecC-like"/>
</dbReference>
<organism evidence="8 9">
    <name type="scientific">Spodoptera exigua</name>
    <name type="common">Beet armyworm</name>
    <name type="synonym">Noctua fulgens</name>
    <dbReference type="NCBI Taxonomy" id="7107"/>
    <lineage>
        <taxon>Eukaryota</taxon>
        <taxon>Metazoa</taxon>
        <taxon>Ecdysozoa</taxon>
        <taxon>Arthropoda</taxon>
        <taxon>Hexapoda</taxon>
        <taxon>Insecta</taxon>
        <taxon>Pterygota</taxon>
        <taxon>Neoptera</taxon>
        <taxon>Endopterygota</taxon>
        <taxon>Lepidoptera</taxon>
        <taxon>Glossata</taxon>
        <taxon>Ditrysia</taxon>
        <taxon>Noctuoidea</taxon>
        <taxon>Noctuidae</taxon>
        <taxon>Amphipyrinae</taxon>
        <taxon>Spodoptera</taxon>
    </lineage>
</organism>
<dbReference type="EMBL" id="JACKWZ010000226">
    <property type="protein sequence ID" value="KAF9411387.1"/>
    <property type="molecule type" value="Genomic_DNA"/>
</dbReference>
<keyword evidence="6" id="KW-0391">Immunity</keyword>
<accession>A0A835GAC4</accession>
<evidence type="ECO:0000256" key="2">
    <source>
        <dbReference type="ARBA" id="ARBA00010680"/>
    </source>
</evidence>
<comment type="similarity">
    <text evidence="2">Belongs to the cecropin family.</text>
</comment>
<reference evidence="8" key="1">
    <citation type="submission" date="2020-08" db="EMBL/GenBank/DDBJ databases">
        <title>Spodoptera exigua strain:BAW_Kor-Di-RS1 Genome sequencing and assembly.</title>
        <authorList>
            <person name="Kim J."/>
            <person name="Nam H.Y."/>
            <person name="Kwon M."/>
            <person name="Choi J.H."/>
            <person name="Cho S.R."/>
            <person name="Kim G.-H."/>
        </authorList>
    </citation>
    <scope>NUCLEOTIDE SEQUENCE</scope>
    <source>
        <strain evidence="8">BAW_Kor-Di-RS1</strain>
        <tissue evidence="8">Whole-body</tissue>
    </source>
</reference>